<evidence type="ECO:0008006" key="4">
    <source>
        <dbReference type="Google" id="ProtNLM"/>
    </source>
</evidence>
<reference evidence="2 3" key="1">
    <citation type="submission" date="2010-12" db="EMBL/GenBank/DDBJ databases">
        <title>The Genome Sequence of Coprobacillus sp. strain 29_1.</title>
        <authorList>
            <consortium name="The Broad Institute Genome Sequencing Platform"/>
            <person name="Earl A."/>
            <person name="Ward D."/>
            <person name="Feldgarden M."/>
            <person name="Gevers D."/>
            <person name="Daigneault M."/>
            <person name="Sibley C.D."/>
            <person name="White A."/>
            <person name="Strauss J."/>
            <person name="Allen-Vercoe E."/>
            <person name="Young S.K."/>
            <person name="Zeng Q."/>
            <person name="Gargeya S."/>
            <person name="Fitzgerald M."/>
            <person name="Haas B."/>
            <person name="Abouelleil A."/>
            <person name="Alvarado L."/>
            <person name="Arachchi H.M."/>
            <person name="Berlin A."/>
            <person name="Brown A."/>
            <person name="Chapman S.B."/>
            <person name="Chen Z."/>
            <person name="Dunbar C."/>
            <person name="Freedman E."/>
            <person name="Gearin G."/>
            <person name="Gellesch M."/>
            <person name="Goldberg J."/>
            <person name="Griggs A."/>
            <person name="Gujja S."/>
            <person name="Heilman E."/>
            <person name="Heiman D."/>
            <person name="Howarth C."/>
            <person name="Larson L."/>
            <person name="Lui A."/>
            <person name="MacDonald P.J.P."/>
            <person name="Mehta T."/>
            <person name="Montmayeur A."/>
            <person name="Murphy C."/>
            <person name="Neiman D."/>
            <person name="Pearson M."/>
            <person name="Priest M."/>
            <person name="Roberts A."/>
            <person name="Saif S."/>
            <person name="Shea T."/>
            <person name="Shenoy N."/>
            <person name="Sisk P."/>
            <person name="Stolte C."/>
            <person name="Sykes S."/>
            <person name="White J."/>
            <person name="Yandava C."/>
            <person name="Nusbaum C."/>
            <person name="Birren B."/>
        </authorList>
    </citation>
    <scope>NUCLEOTIDE SEQUENCE [LARGE SCALE GENOMIC DNA]</scope>
    <source>
        <strain evidence="2 3">29_1</strain>
    </source>
</reference>
<dbReference type="AlphaFoldDB" id="E7GAQ6"/>
<dbReference type="eggNOG" id="ENOG5030PZZ">
    <property type="taxonomic scope" value="Bacteria"/>
</dbReference>
<feature type="transmembrane region" description="Helical" evidence="1">
    <location>
        <begin position="39"/>
        <end position="61"/>
    </location>
</feature>
<organism evidence="2 3">
    <name type="scientific">Coprobacillus cateniformis</name>
    <dbReference type="NCBI Taxonomy" id="100884"/>
    <lineage>
        <taxon>Bacteria</taxon>
        <taxon>Bacillati</taxon>
        <taxon>Bacillota</taxon>
        <taxon>Erysipelotrichia</taxon>
        <taxon>Erysipelotrichales</taxon>
        <taxon>Coprobacillaceae</taxon>
        <taxon>Coprobacillus</taxon>
    </lineage>
</organism>
<proteinExistence type="predicted"/>
<evidence type="ECO:0000313" key="3">
    <source>
        <dbReference type="Proteomes" id="UP000003157"/>
    </source>
</evidence>
<dbReference type="EMBL" id="ADKX01000033">
    <property type="protein sequence ID" value="EFW04722.1"/>
    <property type="molecule type" value="Genomic_DNA"/>
</dbReference>
<dbReference type="GeneID" id="78229796"/>
<keyword evidence="1" id="KW-0812">Transmembrane</keyword>
<dbReference type="Gene3D" id="1.10.1760.20">
    <property type="match status" value="1"/>
</dbReference>
<evidence type="ECO:0000256" key="1">
    <source>
        <dbReference type="SAM" id="Phobius"/>
    </source>
</evidence>
<keyword evidence="1" id="KW-0472">Membrane</keyword>
<keyword evidence="3" id="KW-1185">Reference proteome</keyword>
<feature type="transmembrane region" description="Helical" evidence="1">
    <location>
        <begin position="143"/>
        <end position="167"/>
    </location>
</feature>
<protein>
    <recommendedName>
        <fullName evidence="4">Niacin transporter NiaX</fullName>
    </recommendedName>
</protein>
<feature type="transmembrane region" description="Helical" evidence="1">
    <location>
        <begin position="109"/>
        <end position="131"/>
    </location>
</feature>
<comment type="caution">
    <text evidence="2">The sequence shown here is derived from an EMBL/GenBank/DDBJ whole genome shotgun (WGS) entry which is preliminary data.</text>
</comment>
<feature type="transmembrane region" description="Helical" evidence="1">
    <location>
        <begin position="6"/>
        <end position="27"/>
    </location>
</feature>
<evidence type="ECO:0000313" key="2">
    <source>
        <dbReference type="EMBL" id="EFW04722.1"/>
    </source>
</evidence>
<name>E7GAQ6_9FIRM</name>
<dbReference type="Proteomes" id="UP000003157">
    <property type="component" value="Unassembled WGS sequence"/>
</dbReference>
<feature type="transmembrane region" description="Helical" evidence="1">
    <location>
        <begin position="67"/>
        <end position="89"/>
    </location>
</feature>
<dbReference type="STRING" id="100884.GCA_000269565_01942"/>
<sequence>MNTHKKIYTLTLSAILIAVGTVIPLFMPKVIVGPMSFTLASHVAVMLALFISPSVAAAVALGTTLGFLIAGFPFVVVLRALTHVVWALVGSLYVQKHPETFQSPAKSILFNLGIALLHAIGEMIVVVPFYWGTGMDMQTFCYMVFGLVGLGTIIHSSVDFMISLVTWKVLSKNSSIANISNVKNVYLIKNA</sequence>
<dbReference type="OrthoDB" id="1631895at2"/>
<keyword evidence="1" id="KW-1133">Transmembrane helix</keyword>
<dbReference type="RefSeq" id="WP_008788948.1">
    <property type="nucleotide sequence ID" value="NZ_AKCB01000001.1"/>
</dbReference>
<gene>
    <name evidence="2" type="ORF">HMPREF9488_01846</name>
</gene>
<dbReference type="HOGENOM" id="CLU_118978_0_0_9"/>
<accession>E7GAQ6</accession>